<evidence type="ECO:0000256" key="5">
    <source>
        <dbReference type="ARBA" id="ARBA00023319"/>
    </source>
</evidence>
<dbReference type="SMART" id="SM00409">
    <property type="entry name" value="IG"/>
    <property type="match status" value="7"/>
</dbReference>
<feature type="domain" description="Ig-like" evidence="8">
    <location>
        <begin position="580"/>
        <end position="673"/>
    </location>
</feature>
<dbReference type="InterPro" id="IPR003599">
    <property type="entry name" value="Ig_sub"/>
</dbReference>
<keyword evidence="3" id="KW-1015">Disulfide bond</keyword>
<dbReference type="PROSITE" id="PS50835">
    <property type="entry name" value="IG_LIKE"/>
    <property type="match status" value="5"/>
</dbReference>
<keyword evidence="4" id="KW-0325">Glycoprotein</keyword>
<protein>
    <recommendedName>
        <fullName evidence="8">Ig-like domain-containing protein</fullName>
    </recommendedName>
</protein>
<keyword evidence="2 6" id="KW-0472">Membrane</keyword>
<evidence type="ECO:0000256" key="1">
    <source>
        <dbReference type="ARBA" id="ARBA00004479"/>
    </source>
</evidence>
<dbReference type="Gene3D" id="2.60.40.10">
    <property type="entry name" value="Immunoglobulins"/>
    <property type="match status" value="7"/>
</dbReference>
<comment type="caution">
    <text evidence="9">The sequence shown here is derived from an EMBL/GenBank/DDBJ whole genome shotgun (WGS) entry which is preliminary data.</text>
</comment>
<dbReference type="SUPFAM" id="SSF48726">
    <property type="entry name" value="Immunoglobulin"/>
    <property type="match status" value="5"/>
</dbReference>
<organism evidence="9 10">
    <name type="scientific">Tegillarca granosa</name>
    <name type="common">Malaysian cockle</name>
    <name type="synonym">Anadara granosa</name>
    <dbReference type="NCBI Taxonomy" id="220873"/>
    <lineage>
        <taxon>Eukaryota</taxon>
        <taxon>Metazoa</taxon>
        <taxon>Spiralia</taxon>
        <taxon>Lophotrochozoa</taxon>
        <taxon>Mollusca</taxon>
        <taxon>Bivalvia</taxon>
        <taxon>Autobranchia</taxon>
        <taxon>Pteriomorphia</taxon>
        <taxon>Arcoida</taxon>
        <taxon>Arcoidea</taxon>
        <taxon>Arcidae</taxon>
        <taxon>Tegillarca</taxon>
    </lineage>
</organism>
<evidence type="ECO:0000256" key="4">
    <source>
        <dbReference type="ARBA" id="ARBA00023180"/>
    </source>
</evidence>
<evidence type="ECO:0000256" key="2">
    <source>
        <dbReference type="ARBA" id="ARBA00023136"/>
    </source>
</evidence>
<evidence type="ECO:0000256" key="7">
    <source>
        <dbReference type="SAM" id="SignalP"/>
    </source>
</evidence>
<feature type="domain" description="Ig-like" evidence="8">
    <location>
        <begin position="233"/>
        <end position="316"/>
    </location>
</feature>
<feature type="domain" description="Ig-like" evidence="8">
    <location>
        <begin position="408"/>
        <end position="491"/>
    </location>
</feature>
<dbReference type="InterPro" id="IPR036179">
    <property type="entry name" value="Ig-like_dom_sf"/>
</dbReference>
<dbReference type="Proteomes" id="UP001217089">
    <property type="component" value="Unassembled WGS sequence"/>
</dbReference>
<evidence type="ECO:0000256" key="3">
    <source>
        <dbReference type="ARBA" id="ARBA00023157"/>
    </source>
</evidence>
<proteinExistence type="predicted"/>
<dbReference type="PANTHER" id="PTHR11640">
    <property type="entry name" value="NEPHRIN"/>
    <property type="match status" value="1"/>
</dbReference>
<dbReference type="InterPro" id="IPR007110">
    <property type="entry name" value="Ig-like_dom"/>
</dbReference>
<dbReference type="InterPro" id="IPR051275">
    <property type="entry name" value="Cell_adhesion_signaling"/>
</dbReference>
<reference evidence="9 10" key="1">
    <citation type="submission" date="2022-12" db="EMBL/GenBank/DDBJ databases">
        <title>Chromosome-level genome of Tegillarca granosa.</title>
        <authorList>
            <person name="Kim J."/>
        </authorList>
    </citation>
    <scope>NUCLEOTIDE SEQUENCE [LARGE SCALE GENOMIC DNA]</scope>
    <source>
        <strain evidence="9">Teg-2019</strain>
        <tissue evidence="9">Adductor muscle</tissue>
    </source>
</reference>
<keyword evidence="7" id="KW-0732">Signal</keyword>
<feature type="domain" description="Ig-like" evidence="8">
    <location>
        <begin position="493"/>
        <end position="578"/>
    </location>
</feature>
<name>A0ABQ9FV77_TEGGR</name>
<dbReference type="PANTHER" id="PTHR11640:SF31">
    <property type="entry name" value="IRREGULAR CHIASM C-ROUGHEST PROTEIN-RELATED"/>
    <property type="match status" value="1"/>
</dbReference>
<keyword evidence="5" id="KW-0393">Immunoglobulin domain</keyword>
<feature type="signal peptide" evidence="7">
    <location>
        <begin position="1"/>
        <end position="22"/>
    </location>
</feature>
<evidence type="ECO:0000313" key="10">
    <source>
        <dbReference type="Proteomes" id="UP001217089"/>
    </source>
</evidence>
<evidence type="ECO:0000313" key="9">
    <source>
        <dbReference type="EMBL" id="KAJ8320185.1"/>
    </source>
</evidence>
<feature type="chain" id="PRO_5047441433" description="Ig-like domain-containing protein" evidence="7">
    <location>
        <begin position="23"/>
        <end position="887"/>
    </location>
</feature>
<dbReference type="InterPro" id="IPR013783">
    <property type="entry name" value="Ig-like_fold"/>
</dbReference>
<keyword evidence="6" id="KW-0812">Transmembrane</keyword>
<feature type="transmembrane region" description="Helical" evidence="6">
    <location>
        <begin position="794"/>
        <end position="815"/>
    </location>
</feature>
<accession>A0ABQ9FV77</accession>
<keyword evidence="6" id="KW-1133">Transmembrane helix</keyword>
<feature type="domain" description="Ig-like" evidence="8">
    <location>
        <begin position="321"/>
        <end position="403"/>
    </location>
</feature>
<dbReference type="SMART" id="SM00408">
    <property type="entry name" value="IGc2"/>
    <property type="match status" value="2"/>
</dbReference>
<evidence type="ECO:0000256" key="6">
    <source>
        <dbReference type="SAM" id="Phobius"/>
    </source>
</evidence>
<sequence length="887" mass="100220">MYHDSYRMVIKFLFIWLASVVASTKGVLYWEQGTNLYVKTADSVNLTCVGVDNNYKSGDLSINVTVSKINTTLYGDGDESCGTESPLFTCKQYNNTFFIHIRNITTVFNKAEFHCMSTVDNSTINDTIKIFVDTQIEINPTYNITVKDSEMLNFICTLNTVNLSQGIEWYIAENPVKTDNILNNVTSDTLYSYLSFIANPDDNGKEIYCKSIDAENQKIHTSTTTIINVLYGPAYEEQWFDIQTSELFVLRGDMAPNVTCSTDCNPPCGFYWTRNNHFIFNRTLSVGKIISYRKTGEYTCHAWSPYGNGSKTLTIEEVYGPLGSIRLDTNTTAFEVLEGSDVQNIRCFAECKPNCTFQWIKSNGFEYTGDDLMLTNVSKESAGKYFCHARNDYGSANTSFSLTVYHGPGQSLKFDVKTTDVIIIEGMEMNVTCIASCTPECDVWWTRDQNVTISQNVLPVHDVLTYVPGNFTCSAWNEYGAANMTIAVDINYPAKNMSLDQHTTTLNLKEGDLVPEFTCNAECRPLCNYIWLHNDVQVGNGAILNFTDRATPNTTGIYTCVASNIVGKSNITKSIQVQYTRLSIIHGNVKCPNGNRTDITLTCKAESFPSSFTFLKWHHMYQNQHVRFIHGTVTGNLNVLKIPFCGYQDTGTYICNVEFGERLTGEPVSRQIEVDVEDKPVISNYNNVDISPDKSTLNIAVIYFSTPTPSKTSWFKDGEELVLTDRRRPYTSPAELNLTFYRSVVNVTGFVSKLEITKPVLSDNGRYTLVIYNPRGVAKFTVDISDFTLGKFEYGLIFGGAVLLATLPVIFGLYCHHKRYKKKKSPVRKREKQRSKRRFLSFGGNGQFSVRLPSIYDNINDGREAKSILFRWFGDRRRSDTTFKLPF</sequence>
<feature type="transmembrane region" description="Helical" evidence="6">
    <location>
        <begin position="12"/>
        <end position="30"/>
    </location>
</feature>
<dbReference type="InterPro" id="IPR003598">
    <property type="entry name" value="Ig_sub2"/>
</dbReference>
<gene>
    <name evidence="9" type="ORF">KUTeg_001772</name>
</gene>
<dbReference type="EMBL" id="JARBDR010000141">
    <property type="protein sequence ID" value="KAJ8320185.1"/>
    <property type="molecule type" value="Genomic_DNA"/>
</dbReference>
<keyword evidence="10" id="KW-1185">Reference proteome</keyword>
<comment type="subcellular location">
    <subcellularLocation>
        <location evidence="1">Membrane</location>
        <topology evidence="1">Single-pass type I membrane protein</topology>
    </subcellularLocation>
</comment>
<evidence type="ECO:0000259" key="8">
    <source>
        <dbReference type="PROSITE" id="PS50835"/>
    </source>
</evidence>